<feature type="region of interest" description="Disordered" evidence="2">
    <location>
        <begin position="1"/>
        <end position="42"/>
    </location>
</feature>
<accession>A0AA39GSQ9</accession>
<dbReference type="GO" id="GO:0000981">
    <property type="term" value="F:DNA-binding transcription factor activity, RNA polymerase II-specific"/>
    <property type="evidence" value="ECO:0007669"/>
    <property type="project" value="InterPro"/>
</dbReference>
<dbReference type="PROSITE" id="PS00463">
    <property type="entry name" value="ZN2_CY6_FUNGAL_1"/>
    <property type="match status" value="1"/>
</dbReference>
<dbReference type="Proteomes" id="UP001175261">
    <property type="component" value="Unassembled WGS sequence"/>
</dbReference>
<dbReference type="SUPFAM" id="SSF57701">
    <property type="entry name" value="Zn2/Cys6 DNA-binding domain"/>
    <property type="match status" value="1"/>
</dbReference>
<proteinExistence type="predicted"/>
<dbReference type="InterPro" id="IPR053187">
    <property type="entry name" value="Notoamide_regulator"/>
</dbReference>
<evidence type="ECO:0000259" key="3">
    <source>
        <dbReference type="PROSITE" id="PS50048"/>
    </source>
</evidence>
<reference evidence="4" key="1">
    <citation type="submission" date="2022-10" db="EMBL/GenBank/DDBJ databases">
        <title>Determination and structural analysis of whole genome sequence of Sarocladium strictum F4-1.</title>
        <authorList>
            <person name="Hu L."/>
            <person name="Jiang Y."/>
        </authorList>
    </citation>
    <scope>NUCLEOTIDE SEQUENCE</scope>
    <source>
        <strain evidence="4">F4-1</strain>
    </source>
</reference>
<sequence length="714" mass="80649">MEDRPHQQQQSLWRPIAPYTGNLPPRQPSQPPPPRSRPAKRPATLVACENCRRIKGKCDGLRPICTACRRHGRTCAYRAEAGESSEAALRRQTREAGDELRRLRKSHNALRRLVSSLQTGDEEEVSAIVRRLRQSQDPDTVAEQLEGGDLLLQLHVAPETKFRFNFPFALEMPRALLTSDNPYLDTVLYESSFARSSAQGPESVTRFEKTQPQYFRPYATARIADPRLARVDVSRWTNACSDNDLMRSLVHTYLLSDYQIFPSFHKDYFLEDMLSGSGRFCSSLLVNAVLAHACTCFQDMSNRAEYWNPNTLAYKFNAEARRLWDMERVQPHAVTTVQAAIVINKTYNVCSMDKIGLSYGAQAASIATEMGMFEPNDGTLDEHEQIVRNYTAWALYSFLNLQCYFLFVPSLIRDPPAASPPNPDDDPQWYGELLLQYSTSKTLVPLHFPWWTKFKIDLLAILRPVTSEVIGKGEKRAPSVRQRVFLEALTGLRNLFTTLPSSLSPSQVVFPLHLTLHLCYHNILLTVSRLLIQEAEIAPYLEVPSGLEAEITHSKICFETIMRLYYLRHGYEGGDMILLHFLAVTSFMALSKELVTSSGSPSNSTSSPDAPSSTLILTAKGLYDQGHNYFISAMILHVLRKQMASRDADVLGRFCTDPSEDPELIKRRGMHIKTQYPLNIVKITNDPQSQRLEEILRQSHTQAMGQAASGLDGT</sequence>
<comment type="caution">
    <text evidence="4">The sequence shown here is derived from an EMBL/GenBank/DDBJ whole genome shotgun (WGS) entry which is preliminary data.</text>
</comment>
<dbReference type="PROSITE" id="PS50048">
    <property type="entry name" value="ZN2_CY6_FUNGAL_2"/>
    <property type="match status" value="1"/>
</dbReference>
<gene>
    <name evidence="4" type="ORF">NLU13_2384</name>
</gene>
<keyword evidence="5" id="KW-1185">Reference proteome</keyword>
<keyword evidence="1" id="KW-0539">Nucleus</keyword>
<evidence type="ECO:0000256" key="1">
    <source>
        <dbReference type="ARBA" id="ARBA00023242"/>
    </source>
</evidence>
<evidence type="ECO:0000256" key="2">
    <source>
        <dbReference type="SAM" id="MobiDB-lite"/>
    </source>
</evidence>
<dbReference type="CDD" id="cd12148">
    <property type="entry name" value="fungal_TF_MHR"/>
    <property type="match status" value="1"/>
</dbReference>
<dbReference type="PANTHER" id="PTHR47256:SF1">
    <property type="entry name" value="ZN(II)2CYS6 TRANSCRIPTION FACTOR (EUROFUNG)"/>
    <property type="match status" value="1"/>
</dbReference>
<dbReference type="SMART" id="SM00066">
    <property type="entry name" value="GAL4"/>
    <property type="match status" value="1"/>
</dbReference>
<evidence type="ECO:0000313" key="4">
    <source>
        <dbReference type="EMBL" id="KAK0392890.1"/>
    </source>
</evidence>
<dbReference type="AlphaFoldDB" id="A0AA39GSQ9"/>
<dbReference type="CDD" id="cd00067">
    <property type="entry name" value="GAL4"/>
    <property type="match status" value="1"/>
</dbReference>
<evidence type="ECO:0000313" key="5">
    <source>
        <dbReference type="Proteomes" id="UP001175261"/>
    </source>
</evidence>
<protein>
    <recommendedName>
        <fullName evidence="3">Zn(2)-C6 fungal-type domain-containing protein</fullName>
    </recommendedName>
</protein>
<feature type="domain" description="Zn(2)-C6 fungal-type" evidence="3">
    <location>
        <begin position="47"/>
        <end position="77"/>
    </location>
</feature>
<dbReference type="GO" id="GO:0008270">
    <property type="term" value="F:zinc ion binding"/>
    <property type="evidence" value="ECO:0007669"/>
    <property type="project" value="InterPro"/>
</dbReference>
<dbReference type="InterPro" id="IPR036864">
    <property type="entry name" value="Zn2-C6_fun-type_DNA-bd_sf"/>
</dbReference>
<organism evidence="4 5">
    <name type="scientific">Sarocladium strictum</name>
    <name type="common">Black bundle disease fungus</name>
    <name type="synonym">Acremonium strictum</name>
    <dbReference type="NCBI Taxonomy" id="5046"/>
    <lineage>
        <taxon>Eukaryota</taxon>
        <taxon>Fungi</taxon>
        <taxon>Dikarya</taxon>
        <taxon>Ascomycota</taxon>
        <taxon>Pezizomycotina</taxon>
        <taxon>Sordariomycetes</taxon>
        <taxon>Hypocreomycetidae</taxon>
        <taxon>Hypocreales</taxon>
        <taxon>Sarocladiaceae</taxon>
        <taxon>Sarocladium</taxon>
    </lineage>
</organism>
<dbReference type="Gene3D" id="4.10.240.10">
    <property type="entry name" value="Zn(2)-C6 fungal-type DNA-binding domain"/>
    <property type="match status" value="1"/>
</dbReference>
<dbReference type="InterPro" id="IPR001138">
    <property type="entry name" value="Zn2Cys6_DnaBD"/>
</dbReference>
<dbReference type="PANTHER" id="PTHR47256">
    <property type="entry name" value="ZN(II)2CYS6 TRANSCRIPTION FACTOR (EUROFUNG)-RELATED"/>
    <property type="match status" value="1"/>
</dbReference>
<name>A0AA39GSQ9_SARSR</name>
<dbReference type="Pfam" id="PF00172">
    <property type="entry name" value="Zn_clus"/>
    <property type="match status" value="1"/>
</dbReference>
<dbReference type="EMBL" id="JAPDFR010000001">
    <property type="protein sequence ID" value="KAK0392890.1"/>
    <property type="molecule type" value="Genomic_DNA"/>
</dbReference>
<feature type="compositionally biased region" description="Pro residues" evidence="2">
    <location>
        <begin position="25"/>
        <end position="36"/>
    </location>
</feature>